<dbReference type="GO" id="GO:0016075">
    <property type="term" value="P:rRNA catabolic process"/>
    <property type="evidence" value="ECO:0007669"/>
    <property type="project" value="TreeGrafter"/>
</dbReference>
<keyword evidence="6" id="KW-1185">Reference proteome</keyword>
<dbReference type="Pfam" id="PF18334">
    <property type="entry name" value="XRN1_D2_D3"/>
    <property type="match status" value="1"/>
</dbReference>
<feature type="compositionally biased region" description="Polar residues" evidence="1">
    <location>
        <begin position="615"/>
        <end position="628"/>
    </location>
</feature>
<dbReference type="OrthoDB" id="372487at2759"/>
<dbReference type="GO" id="GO:0003723">
    <property type="term" value="F:RNA binding"/>
    <property type="evidence" value="ECO:0007669"/>
    <property type="project" value="TreeGrafter"/>
</dbReference>
<evidence type="ECO:0000259" key="2">
    <source>
        <dbReference type="Pfam" id="PF18129"/>
    </source>
</evidence>
<dbReference type="InterPro" id="IPR014722">
    <property type="entry name" value="Rib_uL2_dom2"/>
</dbReference>
<dbReference type="GO" id="GO:0005634">
    <property type="term" value="C:nucleus"/>
    <property type="evidence" value="ECO:0007669"/>
    <property type="project" value="TreeGrafter"/>
</dbReference>
<dbReference type="AlphaFoldDB" id="A0A4S8MT71"/>
<feature type="domain" description="Exoribonuclease Xrn1 D2/D3" evidence="4">
    <location>
        <begin position="213"/>
        <end position="437"/>
    </location>
</feature>
<dbReference type="GO" id="GO:0000956">
    <property type="term" value="P:nuclear-transcribed mRNA catabolic process"/>
    <property type="evidence" value="ECO:0007669"/>
    <property type="project" value="TreeGrafter"/>
</dbReference>
<dbReference type="GO" id="GO:0004534">
    <property type="term" value="F:5'-3' RNA exonuclease activity"/>
    <property type="evidence" value="ECO:0007669"/>
    <property type="project" value="TreeGrafter"/>
</dbReference>
<evidence type="ECO:0000259" key="4">
    <source>
        <dbReference type="Pfam" id="PF18334"/>
    </source>
</evidence>
<reference evidence="5 6" key="1">
    <citation type="journal article" date="2019" name="Nat. Ecol. Evol.">
        <title>Megaphylogeny resolves global patterns of mushroom evolution.</title>
        <authorList>
            <person name="Varga T."/>
            <person name="Krizsan K."/>
            <person name="Foldi C."/>
            <person name="Dima B."/>
            <person name="Sanchez-Garcia M."/>
            <person name="Sanchez-Ramirez S."/>
            <person name="Szollosi G.J."/>
            <person name="Szarkandi J.G."/>
            <person name="Papp V."/>
            <person name="Albert L."/>
            <person name="Andreopoulos W."/>
            <person name="Angelini C."/>
            <person name="Antonin V."/>
            <person name="Barry K.W."/>
            <person name="Bougher N.L."/>
            <person name="Buchanan P."/>
            <person name="Buyck B."/>
            <person name="Bense V."/>
            <person name="Catcheside P."/>
            <person name="Chovatia M."/>
            <person name="Cooper J."/>
            <person name="Damon W."/>
            <person name="Desjardin D."/>
            <person name="Finy P."/>
            <person name="Geml J."/>
            <person name="Haridas S."/>
            <person name="Hughes K."/>
            <person name="Justo A."/>
            <person name="Karasinski D."/>
            <person name="Kautmanova I."/>
            <person name="Kiss B."/>
            <person name="Kocsube S."/>
            <person name="Kotiranta H."/>
            <person name="LaButti K.M."/>
            <person name="Lechner B.E."/>
            <person name="Liimatainen K."/>
            <person name="Lipzen A."/>
            <person name="Lukacs Z."/>
            <person name="Mihaltcheva S."/>
            <person name="Morgado L.N."/>
            <person name="Niskanen T."/>
            <person name="Noordeloos M.E."/>
            <person name="Ohm R.A."/>
            <person name="Ortiz-Santana B."/>
            <person name="Ovrebo C."/>
            <person name="Racz N."/>
            <person name="Riley R."/>
            <person name="Savchenko A."/>
            <person name="Shiryaev A."/>
            <person name="Soop K."/>
            <person name="Spirin V."/>
            <person name="Szebenyi C."/>
            <person name="Tomsovsky M."/>
            <person name="Tulloss R.E."/>
            <person name="Uehling J."/>
            <person name="Grigoriev I.V."/>
            <person name="Vagvolgyi C."/>
            <person name="Papp T."/>
            <person name="Martin F.M."/>
            <person name="Miettinen O."/>
            <person name="Hibbett D.S."/>
            <person name="Nagy L.G."/>
        </authorList>
    </citation>
    <scope>NUCLEOTIDE SEQUENCE [LARGE SCALE GENOMIC DNA]</scope>
    <source>
        <strain evidence="5 6">CBS 962.96</strain>
    </source>
</reference>
<accession>A0A4S8MT71</accession>
<dbReference type="PANTHER" id="PTHR12341:SF7">
    <property type="entry name" value="5'-3' EXORIBONUCLEASE 1"/>
    <property type="match status" value="1"/>
</dbReference>
<sequence length="709" mass="77201">MEDFELPTVVPGTPLPLVGGISLADPSSGLLAGFPSLKTLPHTHVALGYHHVNVHGTESRNQSIVIHVKNQFDGLKSEQIAQHFLGKVVHTGWPFLREGKVIGVSDSLFKYDKVGIAGKEKVVPSPHAPQAIGHWKAKAEWIESTYSKKAGVVMGEVEVMLHVRPLKGLKRLETGAFIKDYEDADKEIEQALQVTVEQVFAEDPRYVERPPAPLSEEYPNGSKIFFLGEHAYGVAAQVSATTEETLSVILAFFPSEKSENDRFKNIVSQRKSDIYYPSFRAAEMLGMTGRALSKITSSFMVLTSDHSKNNLGLSLKFEAKSLKVIDYSKKDGRVWEFSEKAIDLIREYKEKFPEIFRCLDRSGDAMATAADVLSGSDPDGRVREIKSWLKNKGVRDFEPVSLFCDQLSKDTVSEIEKLADSFMSNKSAKAIKKAIVKGIPRQAVLKPTHAVYRLQNQRFALGDRVTMVQDSGGVPLSAKGVVIGLNSKSMDVVWDVPFMSGTTMGDRCSQYRGCTVEFNSCLNLSDPQFVTSTNPHAPPAPPAHTTPFKPRSGPYPLVNPPPGQAPAAGFRPAPQNNSAPVHIMTNPNRGGRGGMFARGGPNSALHNHHRGASSGGSSQNLANNNTANDGPLAQADGTPYVNGVNGINHHQQHHNQHSYGSRGAPRGRGGFNPALRGRGFPQFDRGRGMSSRGGFRGRGRGGFTTPLQP</sequence>
<evidence type="ECO:0000256" key="1">
    <source>
        <dbReference type="SAM" id="MobiDB-lite"/>
    </source>
</evidence>
<dbReference type="Pfam" id="PF18332">
    <property type="entry name" value="XRN1_D1"/>
    <property type="match status" value="1"/>
</dbReference>
<dbReference type="Pfam" id="PF18129">
    <property type="entry name" value="SH3_12"/>
    <property type="match status" value="1"/>
</dbReference>
<gene>
    <name evidence="5" type="ORF">K435DRAFT_645537</name>
</gene>
<evidence type="ECO:0000313" key="5">
    <source>
        <dbReference type="EMBL" id="THV06390.1"/>
    </source>
</evidence>
<dbReference type="Gene3D" id="2.30.30.30">
    <property type="match status" value="1"/>
</dbReference>
<proteinExistence type="predicted"/>
<dbReference type="InterPro" id="IPR041106">
    <property type="entry name" value="XRN1_D2_D3"/>
</dbReference>
<feature type="region of interest" description="Disordered" evidence="1">
    <location>
        <begin position="532"/>
        <end position="709"/>
    </location>
</feature>
<evidence type="ECO:0000259" key="3">
    <source>
        <dbReference type="Pfam" id="PF18332"/>
    </source>
</evidence>
<organism evidence="5 6">
    <name type="scientific">Dendrothele bispora (strain CBS 962.96)</name>
    <dbReference type="NCBI Taxonomy" id="1314807"/>
    <lineage>
        <taxon>Eukaryota</taxon>
        <taxon>Fungi</taxon>
        <taxon>Dikarya</taxon>
        <taxon>Basidiomycota</taxon>
        <taxon>Agaricomycotina</taxon>
        <taxon>Agaricomycetes</taxon>
        <taxon>Agaricomycetidae</taxon>
        <taxon>Agaricales</taxon>
        <taxon>Agaricales incertae sedis</taxon>
        <taxon>Dendrothele</taxon>
    </lineage>
</organism>
<dbReference type="InterPro" id="IPR027073">
    <property type="entry name" value="5_3_exoribonuclease"/>
</dbReference>
<evidence type="ECO:0000313" key="6">
    <source>
        <dbReference type="Proteomes" id="UP000297245"/>
    </source>
</evidence>
<dbReference type="Gene3D" id="2.30.30.750">
    <property type="match status" value="1"/>
</dbReference>
<dbReference type="PANTHER" id="PTHR12341">
    <property type="entry name" value="5'-&gt;3' EXORIBONUCLEASE"/>
    <property type="match status" value="1"/>
</dbReference>
<dbReference type="EMBL" id="ML179043">
    <property type="protein sequence ID" value="THV06390.1"/>
    <property type="molecule type" value="Genomic_DNA"/>
</dbReference>
<name>A0A4S8MT71_DENBC</name>
<dbReference type="Gene3D" id="2.170.260.40">
    <property type="match status" value="1"/>
</dbReference>
<dbReference type="InterPro" id="IPR041385">
    <property type="entry name" value="SH3_12"/>
</dbReference>
<dbReference type="InterPro" id="IPR040992">
    <property type="entry name" value="XRN1_D1"/>
</dbReference>
<feature type="domain" description="5'-3' exoribonuclease 1 SH3-like" evidence="2">
    <location>
        <begin position="457"/>
        <end position="523"/>
    </location>
</feature>
<dbReference type="Proteomes" id="UP000297245">
    <property type="component" value="Unassembled WGS sequence"/>
</dbReference>
<feature type="domain" description="5'-3' exoribonuclease 1 D1" evidence="3">
    <location>
        <begin position="29"/>
        <end position="209"/>
    </location>
</feature>
<dbReference type="InterPro" id="IPR047007">
    <property type="entry name" value="XRN1_D1_sf"/>
</dbReference>
<protein>
    <submittedName>
        <fullName evidence="5">Uncharacterized protein</fullName>
    </submittedName>
</protein>
<dbReference type="InterPro" id="IPR047008">
    <property type="entry name" value="XRN1_SH3_sf"/>
</dbReference>